<keyword evidence="6" id="KW-1185">Reference proteome</keyword>
<sequence>MSTFEKLAPFVQDYIYRNGWEELREIQVAACDIIFNTDHNLLIATPTASGKTEAAFLPVITKLYNKPSKSVGVLYIAPLKALINDQFSRIEELLEEAYIPVTKWHGDVSVNMKNRLLKNPSGILQTTPESLEAMIMKRKEQAVKLFSDLRYIIIDEVHNFIGEERGTQLISLLERLSKLTGIVPRRIGLSATLGDIEGTEKWLSGGTGRLCVTPETGIKKRKAMVMAEHFYEFPLQDEKHKNENLFFESLYNLTRGKKSIIFSNSRAEVERNIVNLKDIASKKGEPDVFMVHHGSISASDREYVEEQMRLSNMPLVAGATVTLELGIDLGDLERIVQVGCPKSVASLSQRLGRSGRRSGVSEMCFLFDEDKQSESSEFYKLVNWSFVKCIALIELYRENRIEPVLPENYPFGILYHQTMSYLYGRGEIKPDLLAQNLLSEYVFSHISKEDYRELLCFMLKTGQIEKTETGGLIIGLEGEKIVNHYDFYSVFESDVEYSVREGSHEIGTLTRLMQPDTTFVLGGKTWLVTETDKENKTIYVEKAKGKPPTVWDGTGEVIEHTMVLKKMKEIIISDADYPYLGEGAKTRLSEIRLIIKGAGLAKKEIFEISPDTFGVALWLGTRALNSVDFILNKLLPERKFVENYWPFLIVKNVTKEELVNTLAYIRKNEVTEADYIVPASAKPVGKYNDFIPDNLLKKQYIDRYTDIEEMKEEMRKYPYAN</sequence>
<dbReference type="PROSITE" id="PS51192">
    <property type="entry name" value="HELICASE_ATP_BIND_1"/>
    <property type="match status" value="1"/>
</dbReference>
<dbReference type="InterPro" id="IPR027417">
    <property type="entry name" value="P-loop_NTPase"/>
</dbReference>
<dbReference type="SUPFAM" id="SSF52540">
    <property type="entry name" value="P-loop containing nucleoside triphosphate hydrolases"/>
    <property type="match status" value="1"/>
</dbReference>
<dbReference type="PANTHER" id="PTHR47962">
    <property type="entry name" value="ATP-DEPENDENT HELICASE LHR-RELATED-RELATED"/>
    <property type="match status" value="1"/>
</dbReference>
<dbReference type="AlphaFoldDB" id="V2ZCI3"/>
<evidence type="ECO:0000313" key="6">
    <source>
        <dbReference type="Proteomes" id="UP000018227"/>
    </source>
</evidence>
<organism evidence="5 6">
    <name type="scientific">Catonella morbi ATCC 51271</name>
    <dbReference type="NCBI Taxonomy" id="592026"/>
    <lineage>
        <taxon>Bacteria</taxon>
        <taxon>Bacillati</taxon>
        <taxon>Bacillota</taxon>
        <taxon>Clostridia</taxon>
        <taxon>Lachnospirales</taxon>
        <taxon>Lachnospiraceae</taxon>
        <taxon>Catonella</taxon>
    </lineage>
</organism>
<dbReference type="PROSITE" id="PS51194">
    <property type="entry name" value="HELICASE_CTER"/>
    <property type="match status" value="1"/>
</dbReference>
<reference evidence="5 6" key="1">
    <citation type="submission" date="2013-06" db="EMBL/GenBank/DDBJ databases">
        <authorList>
            <person name="Weinstock G."/>
            <person name="Sodergren E."/>
            <person name="Clifton S."/>
            <person name="Fulton L."/>
            <person name="Fulton B."/>
            <person name="Courtney L."/>
            <person name="Fronick C."/>
            <person name="Harrison M."/>
            <person name="Strong C."/>
            <person name="Farmer C."/>
            <person name="Delahaunty K."/>
            <person name="Markovic C."/>
            <person name="Hall O."/>
            <person name="Minx P."/>
            <person name="Tomlinson C."/>
            <person name="Mitreva M."/>
            <person name="Nelson J."/>
            <person name="Hou S."/>
            <person name="Wollam A."/>
            <person name="Pepin K.H."/>
            <person name="Johnson M."/>
            <person name="Bhonagiri V."/>
            <person name="Nash W.E."/>
            <person name="Warren W."/>
            <person name="Chinwalla A."/>
            <person name="Mardis E.R."/>
            <person name="Wilson R.K."/>
        </authorList>
    </citation>
    <scope>NUCLEOTIDE SEQUENCE [LARGE SCALE GENOMIC DNA]</scope>
    <source>
        <strain evidence="5 6">ATCC 51271</strain>
    </source>
</reference>
<dbReference type="GO" id="GO:0003677">
    <property type="term" value="F:DNA binding"/>
    <property type="evidence" value="ECO:0007669"/>
    <property type="project" value="TreeGrafter"/>
</dbReference>
<feature type="domain" description="Helicase C-terminal" evidence="4">
    <location>
        <begin position="246"/>
        <end position="394"/>
    </location>
</feature>
<dbReference type="GO" id="GO:0016887">
    <property type="term" value="F:ATP hydrolysis activity"/>
    <property type="evidence" value="ECO:0007669"/>
    <property type="project" value="TreeGrafter"/>
</dbReference>
<dbReference type="CDD" id="cd17922">
    <property type="entry name" value="DEXHc_LHR-like"/>
    <property type="match status" value="1"/>
</dbReference>
<feature type="domain" description="Helicase ATP-binding" evidence="3">
    <location>
        <begin position="32"/>
        <end position="211"/>
    </location>
</feature>
<keyword evidence="2" id="KW-0067">ATP-binding</keyword>
<evidence type="ECO:0000259" key="4">
    <source>
        <dbReference type="PROSITE" id="PS51194"/>
    </source>
</evidence>
<comment type="caution">
    <text evidence="5">The sequence shown here is derived from an EMBL/GenBank/DDBJ whole genome shotgun (WGS) entry which is preliminary data.</text>
</comment>
<dbReference type="OrthoDB" id="9774462at2"/>
<dbReference type="STRING" id="592026.GCWU0000282_000011"/>
<accession>V2ZCI3</accession>
<dbReference type="EMBL" id="ACIL03000002">
    <property type="protein sequence ID" value="ESL04630.1"/>
    <property type="molecule type" value="Genomic_DNA"/>
</dbReference>
<dbReference type="Proteomes" id="UP000018227">
    <property type="component" value="Unassembled WGS sequence"/>
</dbReference>
<keyword evidence="1" id="KW-0547">Nucleotide-binding</keyword>
<keyword evidence="5" id="KW-0378">Hydrolase</keyword>
<proteinExistence type="predicted"/>
<evidence type="ECO:0000313" key="5">
    <source>
        <dbReference type="EMBL" id="ESL04630.1"/>
    </source>
</evidence>
<protein>
    <submittedName>
        <fullName evidence="5">DEAD/DEAH box helicase</fullName>
    </submittedName>
</protein>
<evidence type="ECO:0000259" key="3">
    <source>
        <dbReference type="PROSITE" id="PS51192"/>
    </source>
</evidence>
<dbReference type="SMART" id="SM00487">
    <property type="entry name" value="DEXDc"/>
    <property type="match status" value="1"/>
</dbReference>
<dbReference type="HOGENOM" id="CLU_002025_2_1_9"/>
<dbReference type="InterPro" id="IPR011545">
    <property type="entry name" value="DEAD/DEAH_box_helicase_dom"/>
</dbReference>
<dbReference type="InterPro" id="IPR014001">
    <property type="entry name" value="Helicase_ATP-bd"/>
</dbReference>
<dbReference type="SMART" id="SM00490">
    <property type="entry name" value="HELICc"/>
    <property type="match status" value="1"/>
</dbReference>
<dbReference type="GO" id="GO:0005524">
    <property type="term" value="F:ATP binding"/>
    <property type="evidence" value="ECO:0007669"/>
    <property type="project" value="UniProtKB-KW"/>
</dbReference>
<dbReference type="GO" id="GO:0004386">
    <property type="term" value="F:helicase activity"/>
    <property type="evidence" value="ECO:0007669"/>
    <property type="project" value="UniProtKB-KW"/>
</dbReference>
<gene>
    <name evidence="5" type="ORF">GCWU0000282_000011</name>
</gene>
<dbReference type="RefSeq" id="WP_023352922.1">
    <property type="nucleotide sequence ID" value="NZ_KI535366.1"/>
</dbReference>
<evidence type="ECO:0000256" key="1">
    <source>
        <dbReference type="ARBA" id="ARBA00022741"/>
    </source>
</evidence>
<name>V2ZCI3_9FIRM</name>
<evidence type="ECO:0000256" key="2">
    <source>
        <dbReference type="ARBA" id="ARBA00022840"/>
    </source>
</evidence>
<dbReference type="PANTHER" id="PTHR47962:SF5">
    <property type="entry name" value="ATP-DEPENDENT HELICASE LHR-RELATED"/>
    <property type="match status" value="1"/>
</dbReference>
<dbReference type="InterPro" id="IPR052511">
    <property type="entry name" value="ATP-dep_Helicase"/>
</dbReference>
<dbReference type="Pfam" id="PF00271">
    <property type="entry name" value="Helicase_C"/>
    <property type="match status" value="1"/>
</dbReference>
<dbReference type="Pfam" id="PF00270">
    <property type="entry name" value="DEAD"/>
    <property type="match status" value="1"/>
</dbReference>
<dbReference type="eggNOG" id="COG1201">
    <property type="taxonomic scope" value="Bacteria"/>
</dbReference>
<keyword evidence="5" id="KW-0347">Helicase</keyword>
<dbReference type="InterPro" id="IPR001650">
    <property type="entry name" value="Helicase_C-like"/>
</dbReference>
<dbReference type="Gene3D" id="3.40.50.300">
    <property type="entry name" value="P-loop containing nucleotide triphosphate hydrolases"/>
    <property type="match status" value="2"/>
</dbReference>